<evidence type="ECO:0000313" key="2">
    <source>
        <dbReference type="Proteomes" id="UP000003773"/>
    </source>
</evidence>
<dbReference type="HOGENOM" id="CLU_3040828_0_0_11"/>
<proteinExistence type="predicted"/>
<comment type="caution">
    <text evidence="1">The sequence shown here is derived from an EMBL/GenBank/DDBJ whole genome shotgun (WGS) entry which is preliminary data.</text>
</comment>
<accession>A7A8Z3</accession>
<reference evidence="1 2" key="2">
    <citation type="submission" date="2007-05" db="EMBL/GenBank/DDBJ databases">
        <title>Draft genome sequence of Bifidobacterium adolescentis (L2-32).</title>
        <authorList>
            <person name="Sudarsanam P."/>
            <person name="Ley R."/>
            <person name="Guruge J."/>
            <person name="Turnbaugh P.J."/>
            <person name="Mahowald M."/>
            <person name="Liep D."/>
            <person name="Gordon J."/>
        </authorList>
    </citation>
    <scope>NUCLEOTIDE SEQUENCE [LARGE SCALE GENOMIC DNA]</scope>
    <source>
        <strain evidence="1 2">L2-32</strain>
    </source>
</reference>
<name>A7A8Z3_BIFAD</name>
<dbReference type="AlphaFoldDB" id="A7A8Z3"/>
<sequence length="54" mass="5905">MATPGFTDSIFQSTLSVRRATRVYTGDTKILLISIHALRKESDVSPPEKASVIV</sequence>
<organism evidence="1 2">
    <name type="scientific">Bifidobacterium adolescentis L2-32</name>
    <dbReference type="NCBI Taxonomy" id="411481"/>
    <lineage>
        <taxon>Bacteria</taxon>
        <taxon>Bacillati</taxon>
        <taxon>Actinomycetota</taxon>
        <taxon>Actinomycetes</taxon>
        <taxon>Bifidobacteriales</taxon>
        <taxon>Bifidobacteriaceae</taxon>
        <taxon>Bifidobacterium</taxon>
    </lineage>
</organism>
<dbReference type="Proteomes" id="UP000003773">
    <property type="component" value="Unassembled WGS sequence"/>
</dbReference>
<protein>
    <submittedName>
        <fullName evidence="1">Uncharacterized protein</fullName>
    </submittedName>
</protein>
<gene>
    <name evidence="1" type="ORF">BIFADO_02336</name>
</gene>
<dbReference type="EMBL" id="AAXD02000074">
    <property type="protein sequence ID" value="EDN82208.1"/>
    <property type="molecule type" value="Genomic_DNA"/>
</dbReference>
<evidence type="ECO:0000313" key="1">
    <source>
        <dbReference type="EMBL" id="EDN82208.1"/>
    </source>
</evidence>
<reference evidence="1 2" key="1">
    <citation type="submission" date="2007-04" db="EMBL/GenBank/DDBJ databases">
        <authorList>
            <person name="Fulton L."/>
            <person name="Clifton S."/>
            <person name="Fulton B."/>
            <person name="Xu J."/>
            <person name="Minx P."/>
            <person name="Pepin K.H."/>
            <person name="Johnson M."/>
            <person name="Thiruvilangam P."/>
            <person name="Bhonagiri V."/>
            <person name="Nash W.E."/>
            <person name="Mardis E.R."/>
            <person name="Wilson R.K."/>
        </authorList>
    </citation>
    <scope>NUCLEOTIDE SEQUENCE [LARGE SCALE GENOMIC DNA]</scope>
    <source>
        <strain evidence="1 2">L2-32</strain>
    </source>
</reference>